<feature type="domain" description="PatG C-terminal" evidence="2">
    <location>
        <begin position="177"/>
        <end position="281"/>
    </location>
</feature>
<sequence length="286" mass="32444">MNEIPTVSGADQLTYLYLNGYVKADFPSKGLRKEFERCLLSLDEKGNKQQFLPVTSAQAPETSNDHIEKQLYELVSKPSYRYIARQMTWKFTNRYGHEIYCLTPTESQLSALILAIKPRKNKLSRPMVLVGYSQASLASRLPNVDVKRLTKVSPCSIIKSIKGTMPNIDVDKLKLIVSEILSLSTNRGDNDQDRALNYILYQNLAIYSRTYGILYDEEGGCQSAPNARLANIQVLPMMSGDRHVVKVVFEYQNTHGGGSQSWYSAVDVTDEYPFLLGSFERFLPRY</sequence>
<evidence type="ECO:0008006" key="5">
    <source>
        <dbReference type="Google" id="ProtNLM"/>
    </source>
</evidence>
<dbReference type="RefSeq" id="WP_248940242.1">
    <property type="nucleotide sequence ID" value="NZ_JAKIKS010000036.1"/>
</dbReference>
<protein>
    <recommendedName>
        <fullName evidence="5">PatG domain-containing protein</fullName>
    </recommendedName>
</protein>
<name>A0ABT0LB88_9GAMM</name>
<evidence type="ECO:0000313" key="3">
    <source>
        <dbReference type="EMBL" id="MCL1124966.1"/>
    </source>
</evidence>
<evidence type="ECO:0000313" key="4">
    <source>
        <dbReference type="Proteomes" id="UP001203423"/>
    </source>
</evidence>
<dbReference type="Proteomes" id="UP001203423">
    <property type="component" value="Unassembled WGS sequence"/>
</dbReference>
<feature type="domain" description="PatG" evidence="1">
    <location>
        <begin position="15"/>
        <end position="123"/>
    </location>
</feature>
<proteinExistence type="predicted"/>
<dbReference type="Pfam" id="PF18065">
    <property type="entry name" value="PatG_C"/>
    <property type="match status" value="1"/>
</dbReference>
<dbReference type="InterPro" id="IPR040483">
    <property type="entry name" value="PatG_dom"/>
</dbReference>
<keyword evidence="4" id="KW-1185">Reference proteome</keyword>
<gene>
    <name evidence="3" type="ORF">L2764_10880</name>
</gene>
<evidence type="ECO:0000259" key="2">
    <source>
        <dbReference type="Pfam" id="PF18065"/>
    </source>
</evidence>
<accession>A0ABT0LB88</accession>
<dbReference type="InterPro" id="IPR040636">
    <property type="entry name" value="PatG_C"/>
</dbReference>
<reference evidence="3 4" key="1">
    <citation type="submission" date="2022-01" db="EMBL/GenBank/DDBJ databases">
        <title>Whole genome-based taxonomy of the Shewanellaceae.</title>
        <authorList>
            <person name="Martin-Rodriguez A.J."/>
        </authorList>
    </citation>
    <scope>NUCLEOTIDE SEQUENCE [LARGE SCALE GENOMIC DNA]</scope>
    <source>
        <strain evidence="3 4">DSM 17177</strain>
    </source>
</reference>
<dbReference type="Pfam" id="PF18047">
    <property type="entry name" value="PatG_D"/>
    <property type="match status" value="1"/>
</dbReference>
<dbReference type="EMBL" id="JAKIKS010000036">
    <property type="protein sequence ID" value="MCL1124966.1"/>
    <property type="molecule type" value="Genomic_DNA"/>
</dbReference>
<comment type="caution">
    <text evidence="3">The sequence shown here is derived from an EMBL/GenBank/DDBJ whole genome shotgun (WGS) entry which is preliminary data.</text>
</comment>
<organism evidence="3 4">
    <name type="scientific">Shewanella surugensis</name>
    <dbReference type="NCBI Taxonomy" id="212020"/>
    <lineage>
        <taxon>Bacteria</taxon>
        <taxon>Pseudomonadati</taxon>
        <taxon>Pseudomonadota</taxon>
        <taxon>Gammaproteobacteria</taxon>
        <taxon>Alteromonadales</taxon>
        <taxon>Shewanellaceae</taxon>
        <taxon>Shewanella</taxon>
    </lineage>
</organism>
<evidence type="ECO:0000259" key="1">
    <source>
        <dbReference type="Pfam" id="PF18047"/>
    </source>
</evidence>